<keyword evidence="1" id="KW-0863">Zinc-finger</keyword>
<keyword evidence="1" id="KW-0862">Zinc</keyword>
<evidence type="ECO:0000256" key="1">
    <source>
        <dbReference type="PROSITE-ProRule" id="PRU00047"/>
    </source>
</evidence>
<dbReference type="PROSITE" id="PS50158">
    <property type="entry name" value="ZF_CCHC"/>
    <property type="match status" value="1"/>
</dbReference>
<dbReference type="GO" id="GO:0019899">
    <property type="term" value="F:enzyme binding"/>
    <property type="evidence" value="ECO:0007669"/>
    <property type="project" value="UniProtKB-ARBA"/>
</dbReference>
<name>A0A0C2D557_9BILA</name>
<dbReference type="AlphaFoldDB" id="A0A0C2D557"/>
<accession>A0A0C2D557</accession>
<dbReference type="EMBL" id="KN727925">
    <property type="protein sequence ID" value="KIH64698.1"/>
    <property type="molecule type" value="Genomic_DNA"/>
</dbReference>
<dbReference type="GO" id="GO:0005737">
    <property type="term" value="C:cytoplasm"/>
    <property type="evidence" value="ECO:0007669"/>
    <property type="project" value="UniProtKB-ARBA"/>
</dbReference>
<dbReference type="PANTHER" id="PTHR31524">
    <property type="match status" value="1"/>
</dbReference>
<organism evidence="3 4">
    <name type="scientific">Ancylostoma duodenale</name>
    <dbReference type="NCBI Taxonomy" id="51022"/>
    <lineage>
        <taxon>Eukaryota</taxon>
        <taxon>Metazoa</taxon>
        <taxon>Ecdysozoa</taxon>
        <taxon>Nematoda</taxon>
        <taxon>Chromadorea</taxon>
        <taxon>Rhabditida</taxon>
        <taxon>Rhabditina</taxon>
        <taxon>Rhabditomorpha</taxon>
        <taxon>Strongyloidea</taxon>
        <taxon>Ancylostomatidae</taxon>
        <taxon>Ancylostomatinae</taxon>
        <taxon>Ancylostoma</taxon>
    </lineage>
</organism>
<dbReference type="InterPro" id="IPR001878">
    <property type="entry name" value="Znf_CCHC"/>
</dbReference>
<dbReference type="InterPro" id="IPR036875">
    <property type="entry name" value="Znf_CCHC_sf"/>
</dbReference>
<feature type="domain" description="CCHC-type" evidence="2">
    <location>
        <begin position="132"/>
        <end position="146"/>
    </location>
</feature>
<protein>
    <submittedName>
        <fullName evidence="3">Zinc knuckle</fullName>
    </submittedName>
</protein>
<reference evidence="3 4" key="1">
    <citation type="submission" date="2013-12" db="EMBL/GenBank/DDBJ databases">
        <title>Draft genome of the parsitic nematode Ancylostoma duodenale.</title>
        <authorList>
            <person name="Mitreva M."/>
        </authorList>
    </citation>
    <scope>NUCLEOTIDE SEQUENCE [LARGE SCALE GENOMIC DNA]</scope>
    <source>
        <strain evidence="3 4">Zhejiang</strain>
    </source>
</reference>
<dbReference type="OrthoDB" id="5869299at2759"/>
<gene>
    <name evidence="3" type="ORF">ANCDUO_04989</name>
</gene>
<sequence length="316" mass="35085">MKKLVERVTLGQSNPVQNERLLDEFLDRLKPALKFYVKASNPPIYDEAVVKALIYESLLTEAVNNLTIFPAANSATAQVNVATTQDANQGYDRRNQPQRFRSRSQFPSGYAYQNRTYSRRSFERAPNSEVVCYRCGKPGHIQTFCRFSLPPSNIQPPQQNSRGYPAAPNYLRGYRSGGPSNRWYRVSNCATFETTVYAYHGSTHIESPIGPLPGCQCEDGACAMESGAAVIWKPDAEESCQFISVAAMKGTMADKVWLSDSKEFALPLSLSDPTISDCGRSLITTDQGYAIRIISMKSRPKRSFISSSLSSQVGLN</sequence>
<dbReference type="SMART" id="SM00343">
    <property type="entry name" value="ZnF_C2HC"/>
    <property type="match status" value="1"/>
</dbReference>
<dbReference type="Proteomes" id="UP000054047">
    <property type="component" value="Unassembled WGS sequence"/>
</dbReference>
<dbReference type="GO" id="GO:0003676">
    <property type="term" value="F:nucleic acid binding"/>
    <property type="evidence" value="ECO:0007669"/>
    <property type="project" value="InterPro"/>
</dbReference>
<dbReference type="GO" id="GO:0008270">
    <property type="term" value="F:zinc ion binding"/>
    <property type="evidence" value="ECO:0007669"/>
    <property type="project" value="UniProtKB-KW"/>
</dbReference>
<dbReference type="SUPFAM" id="SSF57756">
    <property type="entry name" value="Retrovirus zinc finger-like domains"/>
    <property type="match status" value="1"/>
</dbReference>
<dbReference type="PANTHER" id="PTHR31524:SF2">
    <property type="entry name" value="PROTEIN CBG10426"/>
    <property type="match status" value="1"/>
</dbReference>
<keyword evidence="1" id="KW-0479">Metal-binding</keyword>
<keyword evidence="4" id="KW-1185">Reference proteome</keyword>
<evidence type="ECO:0000313" key="4">
    <source>
        <dbReference type="Proteomes" id="UP000054047"/>
    </source>
</evidence>
<evidence type="ECO:0000259" key="2">
    <source>
        <dbReference type="PROSITE" id="PS50158"/>
    </source>
</evidence>
<evidence type="ECO:0000313" key="3">
    <source>
        <dbReference type="EMBL" id="KIH64698.1"/>
    </source>
</evidence>
<proteinExistence type="predicted"/>